<reference evidence="4" key="1">
    <citation type="submission" date="2020-08" db="EMBL/GenBank/DDBJ databases">
        <title>Genome public.</title>
        <authorList>
            <person name="Liu C."/>
            <person name="Sun Q."/>
        </authorList>
    </citation>
    <scope>NUCLEOTIDE SEQUENCE</scope>
    <source>
        <strain evidence="4">H8</strain>
    </source>
</reference>
<comment type="function">
    <text evidence="3">Participates in chromosomal partition during cell division. May act via the formation of a condensin-like complex containing Smc and ScpB that pull DNA away from mid-cell into both cell halves.</text>
</comment>
<evidence type="ECO:0000256" key="3">
    <source>
        <dbReference type="HAMAP-Rule" id="MF_01805"/>
    </source>
</evidence>
<sequence>MEELYETDRHAVKLSVFEGPLELLLHLLKKNKVSIYEIPIVEITKQYFEYMETCKEFDIEYSSEFIVMAAELLYIKSKMLLPKREEAEEEDPRADLAKRLLEYQKMKLISELLKTKEFSDFHNFYKRPEPLPKLAPDYSDQRFDIDRLWQAFLTVLDKKERKEPPSKTAFGGIVGRETVSVKSRADFIQERLKRKKRVPFASLFNGIDSRPAVIATFLALLEMIKLEIIQANGIGGELYIEQLKEGDIVDEY</sequence>
<gene>
    <name evidence="3" type="primary">scpA</name>
    <name evidence="4" type="ORF">H8698_00615</name>
</gene>
<keyword evidence="1 3" id="KW-0159">Chromosome partition</keyword>
<dbReference type="GO" id="GO:0051301">
    <property type="term" value="P:cell division"/>
    <property type="evidence" value="ECO:0007669"/>
    <property type="project" value="UniProtKB-KW"/>
</dbReference>
<evidence type="ECO:0000256" key="1">
    <source>
        <dbReference type="ARBA" id="ARBA00022829"/>
    </source>
</evidence>
<dbReference type="HAMAP" id="MF_01805">
    <property type="entry name" value="ScpA"/>
    <property type="match status" value="1"/>
</dbReference>
<evidence type="ECO:0000256" key="2">
    <source>
        <dbReference type="ARBA" id="ARBA00044777"/>
    </source>
</evidence>
<dbReference type="GO" id="GO:0005737">
    <property type="term" value="C:cytoplasm"/>
    <property type="evidence" value="ECO:0007669"/>
    <property type="project" value="UniProtKB-SubCell"/>
</dbReference>
<dbReference type="Gene3D" id="6.10.250.2410">
    <property type="match status" value="1"/>
</dbReference>
<dbReference type="InterPro" id="IPR003768">
    <property type="entry name" value="ScpA"/>
</dbReference>
<comment type="similarity">
    <text evidence="3">Belongs to the ScpA family.</text>
</comment>
<keyword evidence="3" id="KW-0131">Cell cycle</keyword>
<dbReference type="EMBL" id="JACRSU010000001">
    <property type="protein sequence ID" value="MBC8539476.1"/>
    <property type="molecule type" value="Genomic_DNA"/>
</dbReference>
<dbReference type="AlphaFoldDB" id="A0A926DJP5"/>
<dbReference type="PANTHER" id="PTHR33969">
    <property type="entry name" value="SEGREGATION AND CONDENSATION PROTEIN A"/>
    <property type="match status" value="1"/>
</dbReference>
<comment type="subcellular location">
    <subcellularLocation>
        <location evidence="3">Cytoplasm</location>
    </subcellularLocation>
    <text evidence="3">Associated with two foci at the outer edges of the nucleoid region in young cells, and at four foci within both cell halves in older cells.</text>
</comment>
<proteinExistence type="inferred from homology"/>
<comment type="subunit">
    <text evidence="3">Component of a cohesin-like complex composed of ScpA, ScpB and the Smc homodimer, in which ScpA and ScpB bind to the head domain of Smc. The presence of the three proteins is required for the association of the complex with DNA.</text>
</comment>
<dbReference type="GO" id="GO:0007059">
    <property type="term" value="P:chromosome segregation"/>
    <property type="evidence" value="ECO:0007669"/>
    <property type="project" value="UniProtKB-UniRule"/>
</dbReference>
<protein>
    <recommendedName>
        <fullName evidence="2 3">Segregation and condensation protein A</fullName>
    </recommendedName>
</protein>
<evidence type="ECO:0000313" key="5">
    <source>
        <dbReference type="Proteomes" id="UP000611762"/>
    </source>
</evidence>
<keyword evidence="3" id="KW-0132">Cell division</keyword>
<dbReference type="Proteomes" id="UP000611762">
    <property type="component" value="Unassembled WGS sequence"/>
</dbReference>
<keyword evidence="5" id="KW-1185">Reference proteome</keyword>
<organism evidence="4 5">
    <name type="scientific">Congzhengia minquanensis</name>
    <dbReference type="NCBI Taxonomy" id="2763657"/>
    <lineage>
        <taxon>Bacteria</taxon>
        <taxon>Bacillati</taxon>
        <taxon>Bacillota</taxon>
        <taxon>Clostridia</taxon>
        <taxon>Eubacteriales</taxon>
        <taxon>Oscillospiraceae</taxon>
        <taxon>Congzhengia</taxon>
    </lineage>
</organism>
<keyword evidence="3" id="KW-0963">Cytoplasm</keyword>
<dbReference type="RefSeq" id="WP_249310602.1">
    <property type="nucleotide sequence ID" value="NZ_JACRSU010000001.1"/>
</dbReference>
<comment type="caution">
    <text evidence="4">The sequence shown here is derived from an EMBL/GenBank/DDBJ whole genome shotgun (WGS) entry which is preliminary data.</text>
</comment>
<name>A0A926DJP5_9FIRM</name>
<evidence type="ECO:0000313" key="4">
    <source>
        <dbReference type="EMBL" id="MBC8539476.1"/>
    </source>
</evidence>
<dbReference type="GO" id="GO:0006260">
    <property type="term" value="P:DNA replication"/>
    <property type="evidence" value="ECO:0007669"/>
    <property type="project" value="UniProtKB-UniRule"/>
</dbReference>
<dbReference type="Pfam" id="PF02616">
    <property type="entry name" value="SMC_ScpA"/>
    <property type="match status" value="1"/>
</dbReference>
<dbReference type="PANTHER" id="PTHR33969:SF2">
    <property type="entry name" value="SEGREGATION AND CONDENSATION PROTEIN A"/>
    <property type="match status" value="1"/>
</dbReference>
<accession>A0A926DJP5</accession>